<gene>
    <name evidence="2" type="ORF">PAPYR_8355</name>
</gene>
<proteinExistence type="predicted"/>
<sequence length="455" mass="47914">MRGTTNNRLLIVALLAASFYCLASARTLVAENVCFAGKNRGFGGLRVPYAIGGIVQLVLVARSGGISCDTANYQPTYWGCPWLAGGLSVMITDANTGATATSPELRFDMPRATALSAGQQLRIWYGEDLYGLFEGDNGGVTCADLYADTEDAPGGPGPHPGGPLGISLEYGPPPPTVTFGLELDQRPDLTNPACAGFLPEIRDCFGETTTGGTLVTEGYLVAVIRVAGQPQAYWAWKTRIVIDPVSQASSTYMSLNTGPAIGVTIPTPSALRLFRDAAFTEPRPLHGDRIDLGTTPRLYVQHKLVASAVLPDPSVLLNLRVLKARLLAMPSDGSPADLSVGDTDPSVRRLFAGSEVVQQPQAGSQATPRLRAAANEGDEKPFEAVTATEYMRGRVAGADGGPGDGGPRRGPAELMRPGIGAAPAAPLLYRPPPATTSACNTQASKECVWWHHISM</sequence>
<evidence type="ECO:0000256" key="1">
    <source>
        <dbReference type="SAM" id="SignalP"/>
    </source>
</evidence>
<protein>
    <submittedName>
        <fullName evidence="2">Uncharacterized protein</fullName>
    </submittedName>
</protein>
<accession>A0ABQ8UFD2</accession>
<comment type="caution">
    <text evidence="2">The sequence shown here is derived from an EMBL/GenBank/DDBJ whole genome shotgun (WGS) entry which is preliminary data.</text>
</comment>
<feature type="signal peptide" evidence="1">
    <location>
        <begin position="1"/>
        <end position="25"/>
    </location>
</feature>
<name>A0ABQ8UFD2_9EUKA</name>
<evidence type="ECO:0000313" key="3">
    <source>
        <dbReference type="Proteomes" id="UP001141327"/>
    </source>
</evidence>
<evidence type="ECO:0000313" key="2">
    <source>
        <dbReference type="EMBL" id="KAJ4456392.1"/>
    </source>
</evidence>
<organism evidence="2 3">
    <name type="scientific">Paratrimastix pyriformis</name>
    <dbReference type="NCBI Taxonomy" id="342808"/>
    <lineage>
        <taxon>Eukaryota</taxon>
        <taxon>Metamonada</taxon>
        <taxon>Preaxostyla</taxon>
        <taxon>Paratrimastigidae</taxon>
        <taxon>Paratrimastix</taxon>
    </lineage>
</organism>
<dbReference type="Proteomes" id="UP001141327">
    <property type="component" value="Unassembled WGS sequence"/>
</dbReference>
<keyword evidence="1" id="KW-0732">Signal</keyword>
<feature type="chain" id="PRO_5046497046" evidence="1">
    <location>
        <begin position="26"/>
        <end position="455"/>
    </location>
</feature>
<keyword evidence="3" id="KW-1185">Reference proteome</keyword>
<dbReference type="EMBL" id="JAPMOS010000071">
    <property type="protein sequence ID" value="KAJ4456392.1"/>
    <property type="molecule type" value="Genomic_DNA"/>
</dbReference>
<reference evidence="2" key="1">
    <citation type="journal article" date="2022" name="bioRxiv">
        <title>Genomics of Preaxostyla Flagellates Illuminates Evolutionary Transitions and the Path Towards Mitochondrial Loss.</title>
        <authorList>
            <person name="Novak L.V.F."/>
            <person name="Treitli S.C."/>
            <person name="Pyrih J."/>
            <person name="Halakuc P."/>
            <person name="Pipaliya S.V."/>
            <person name="Vacek V."/>
            <person name="Brzon O."/>
            <person name="Soukal P."/>
            <person name="Eme L."/>
            <person name="Dacks J.B."/>
            <person name="Karnkowska A."/>
            <person name="Elias M."/>
            <person name="Hampl V."/>
        </authorList>
    </citation>
    <scope>NUCLEOTIDE SEQUENCE</scope>
    <source>
        <strain evidence="2">RCP-MX</strain>
    </source>
</reference>